<keyword evidence="5 11" id="KW-1133">Transmembrane helix</keyword>
<dbReference type="Ensembl" id="ENSVKKT00000002081.1">
    <property type="protein sequence ID" value="ENSVKKP00000002016.1"/>
    <property type="gene ID" value="ENSVKKG00000001643.1"/>
</dbReference>
<feature type="transmembrane region" description="Helical" evidence="11">
    <location>
        <begin position="822"/>
        <end position="844"/>
    </location>
</feature>
<dbReference type="CDD" id="cd15283">
    <property type="entry name" value="7tmC_V2R_pheromone"/>
    <property type="match status" value="1"/>
</dbReference>
<keyword evidence="8" id="KW-0675">Receptor</keyword>
<feature type="transmembrane region" description="Helical" evidence="11">
    <location>
        <begin position="640"/>
        <end position="660"/>
    </location>
</feature>
<keyword evidence="9" id="KW-0325">Glycoprotein</keyword>
<keyword evidence="6" id="KW-0297">G-protein coupled receptor</keyword>
<name>A0A8D2KRJ9_VARKO</name>
<evidence type="ECO:0000313" key="14">
    <source>
        <dbReference type="Proteomes" id="UP000694545"/>
    </source>
</evidence>
<accession>A0A8D2KRJ9</accession>
<evidence type="ECO:0000256" key="11">
    <source>
        <dbReference type="SAM" id="Phobius"/>
    </source>
</evidence>
<dbReference type="OMA" id="FFQNDIC"/>
<evidence type="ECO:0000256" key="2">
    <source>
        <dbReference type="ARBA" id="ARBA00022475"/>
    </source>
</evidence>
<keyword evidence="7 11" id="KW-0472">Membrane</keyword>
<protein>
    <recommendedName>
        <fullName evidence="12">G-protein coupled receptors family 3 profile domain-containing protein</fullName>
    </recommendedName>
</protein>
<dbReference type="GO" id="GO:0005886">
    <property type="term" value="C:plasma membrane"/>
    <property type="evidence" value="ECO:0007669"/>
    <property type="project" value="UniProtKB-SubCell"/>
</dbReference>
<dbReference type="InterPro" id="IPR028082">
    <property type="entry name" value="Peripla_BP_I"/>
</dbReference>
<dbReference type="PANTHER" id="PTHR24061:SF599">
    <property type="entry name" value="G-PROTEIN COUPLED RECEPTORS FAMILY 3 PROFILE DOMAIN-CONTAINING PROTEIN"/>
    <property type="match status" value="1"/>
</dbReference>
<evidence type="ECO:0000256" key="6">
    <source>
        <dbReference type="ARBA" id="ARBA00023040"/>
    </source>
</evidence>
<keyword evidence="10" id="KW-0807">Transducer</keyword>
<evidence type="ECO:0000256" key="9">
    <source>
        <dbReference type="ARBA" id="ARBA00023180"/>
    </source>
</evidence>
<proteinExistence type="predicted"/>
<evidence type="ECO:0000256" key="1">
    <source>
        <dbReference type="ARBA" id="ARBA00004651"/>
    </source>
</evidence>
<evidence type="ECO:0000313" key="13">
    <source>
        <dbReference type="Ensembl" id="ENSVKKP00000002016.1"/>
    </source>
</evidence>
<dbReference type="InterPro" id="IPR001828">
    <property type="entry name" value="ANF_lig-bd_rcpt"/>
</dbReference>
<dbReference type="PANTHER" id="PTHR24061">
    <property type="entry name" value="CALCIUM-SENSING RECEPTOR-RELATED"/>
    <property type="match status" value="1"/>
</dbReference>
<dbReference type="InterPro" id="IPR011500">
    <property type="entry name" value="GPCR_3_9-Cys_dom"/>
</dbReference>
<reference evidence="13" key="1">
    <citation type="submission" date="2025-08" db="UniProtKB">
        <authorList>
            <consortium name="Ensembl"/>
        </authorList>
    </citation>
    <scope>IDENTIFICATION</scope>
</reference>
<dbReference type="Pfam" id="PF07562">
    <property type="entry name" value="NCD3G"/>
    <property type="match status" value="1"/>
</dbReference>
<dbReference type="AlphaFoldDB" id="A0A8D2KRJ9"/>
<feature type="transmembrane region" description="Helical" evidence="11">
    <location>
        <begin position="604"/>
        <end position="628"/>
    </location>
</feature>
<reference evidence="13" key="2">
    <citation type="submission" date="2025-09" db="UniProtKB">
        <authorList>
            <consortium name="Ensembl"/>
        </authorList>
    </citation>
    <scope>IDENTIFICATION</scope>
</reference>
<dbReference type="PRINTS" id="PR01535">
    <property type="entry name" value="VOMERONASL2R"/>
</dbReference>
<dbReference type="Gene3D" id="2.10.50.30">
    <property type="entry name" value="GPCR, family 3, nine cysteines domain"/>
    <property type="match status" value="1"/>
</dbReference>
<evidence type="ECO:0000256" key="4">
    <source>
        <dbReference type="ARBA" id="ARBA00022729"/>
    </source>
</evidence>
<sequence>MVLHQSWWCWWRGQGRRGGVGRISSERGRVILETNQHLYSWFQNDVPALCLESSHLDKGITGQCLLPFELLDHDDEYVSVACSLVTKNFQHALAFACAIDEINTDAQLLPNITLGFMIKDDIFDSKETTWKLLQILCNGQVAPPNYICASEEKLMAVIDLLYTPLKSEKACFFSFTLKSFCFPQKFSYGSFDPVLRDKSRFPAFYQMVPREDLQYAGIVQLLIHFGWTWIGFLVSDDESGETFLRALRPRLLQSKICLAWTQVIPLMSAFSSAETYEDKMRPMESTLLLSEISVFLVYGDNQSMEGLRIMLYRNEILHLRPLEKVWITTAEWDMTAVHFGEKFTSKSFHGALSFRLHSNVVPGFQDFLETLNPYQLNSSVINFFWFTAFQCLFPEENFYPRNLEMCTGKEKLGSLPGSVFEMGMSGQSYNVYNAAYLVAHSLHAIDLGGVSRQLYILSNLSPPIQLHPFLRSTHFNNGAGEEIFLDGNGELSGGHDLINLVTFPNGSFHRVLVGRVDRGATAEDGFNLNGSTQVLLSCHPGQSMIVQEEKPECCYNCLACPQARFSTQMEQCKMCPEDEYPNKEQDQCIPKGINYLSYKEPLTVVLLSFACVLSVATVILLMSFRLNWDTPIVKANNRSITCALLSSLMLCFLCSFLFIGRPGKVTCLLRQSVFGIIFSIAVSCVLAKTIMVVLAFRETKPGNSMRKWVGKRLAASVIVLSSLIQAGICVVWLATFPPFPELDMWSQGDEIIVQCNEGSSAMFCLVLGYMGFLATISFTVAFFARKLPDTFNEAKLITFSMLVFCSVWASFVPTYLSTKGKYMVAVEVFSILASGAGLLACIFLPKIYIIILRPELNTREQLSRRKRS</sequence>
<evidence type="ECO:0000256" key="10">
    <source>
        <dbReference type="ARBA" id="ARBA00023224"/>
    </source>
</evidence>
<evidence type="ECO:0000256" key="8">
    <source>
        <dbReference type="ARBA" id="ARBA00023170"/>
    </source>
</evidence>
<feature type="transmembrane region" description="Helical" evidence="11">
    <location>
        <begin position="717"/>
        <end position="739"/>
    </location>
</feature>
<evidence type="ECO:0000256" key="7">
    <source>
        <dbReference type="ARBA" id="ARBA00023136"/>
    </source>
</evidence>
<dbReference type="PRINTS" id="PR00248">
    <property type="entry name" value="GPCRMGR"/>
</dbReference>
<feature type="transmembrane region" description="Helical" evidence="11">
    <location>
        <begin position="759"/>
        <end position="784"/>
    </location>
</feature>
<evidence type="ECO:0000259" key="12">
    <source>
        <dbReference type="PROSITE" id="PS50259"/>
    </source>
</evidence>
<evidence type="ECO:0000256" key="5">
    <source>
        <dbReference type="ARBA" id="ARBA00022989"/>
    </source>
</evidence>
<dbReference type="FunFam" id="3.40.50.2300:FF:000024">
    <property type="entry name" value="Vomeronasal 2, receptor 73"/>
    <property type="match status" value="1"/>
</dbReference>
<keyword evidence="4" id="KW-0732">Signal</keyword>
<dbReference type="InterPro" id="IPR017979">
    <property type="entry name" value="GPCR_3_CS"/>
</dbReference>
<organism evidence="13 14">
    <name type="scientific">Varanus komodoensis</name>
    <name type="common">Komodo dragon</name>
    <dbReference type="NCBI Taxonomy" id="61221"/>
    <lineage>
        <taxon>Eukaryota</taxon>
        <taxon>Metazoa</taxon>
        <taxon>Chordata</taxon>
        <taxon>Craniata</taxon>
        <taxon>Vertebrata</taxon>
        <taxon>Euteleostomi</taxon>
        <taxon>Lepidosauria</taxon>
        <taxon>Squamata</taxon>
        <taxon>Bifurcata</taxon>
        <taxon>Unidentata</taxon>
        <taxon>Episquamata</taxon>
        <taxon>Toxicofera</taxon>
        <taxon>Anguimorpha</taxon>
        <taxon>Paleoanguimorpha</taxon>
        <taxon>Varanoidea</taxon>
        <taxon>Varanidae</taxon>
        <taxon>Varanus</taxon>
    </lineage>
</organism>
<dbReference type="PROSITE" id="PS00981">
    <property type="entry name" value="G_PROTEIN_RECEP_F3_3"/>
    <property type="match status" value="1"/>
</dbReference>
<dbReference type="GO" id="GO:0004930">
    <property type="term" value="F:G protein-coupled receptor activity"/>
    <property type="evidence" value="ECO:0007669"/>
    <property type="project" value="UniProtKB-KW"/>
</dbReference>
<dbReference type="Proteomes" id="UP000694545">
    <property type="component" value="Unplaced"/>
</dbReference>
<dbReference type="FunFam" id="2.10.50.30:FF:000004">
    <property type="entry name" value="Taste receptor type 1 member 3-like protein"/>
    <property type="match status" value="1"/>
</dbReference>
<keyword evidence="3 11" id="KW-0812">Transmembrane</keyword>
<dbReference type="Pfam" id="PF00003">
    <property type="entry name" value="7tm_3"/>
    <property type="match status" value="1"/>
</dbReference>
<evidence type="ECO:0000256" key="3">
    <source>
        <dbReference type="ARBA" id="ARBA00022692"/>
    </source>
</evidence>
<dbReference type="InterPro" id="IPR004073">
    <property type="entry name" value="GPCR_3_vmron_rcpt_2"/>
</dbReference>
<dbReference type="InterPro" id="IPR017978">
    <property type="entry name" value="GPCR_3_C"/>
</dbReference>
<feature type="transmembrane region" description="Helical" evidence="11">
    <location>
        <begin position="796"/>
        <end position="816"/>
    </location>
</feature>
<keyword evidence="14" id="KW-1185">Reference proteome</keyword>
<dbReference type="PROSITE" id="PS50259">
    <property type="entry name" value="G_PROTEIN_RECEP_F3_4"/>
    <property type="match status" value="1"/>
</dbReference>
<dbReference type="SUPFAM" id="SSF53822">
    <property type="entry name" value="Periplasmic binding protein-like I"/>
    <property type="match status" value="1"/>
</dbReference>
<dbReference type="InterPro" id="IPR000337">
    <property type="entry name" value="GPCR_3"/>
</dbReference>
<comment type="subcellular location">
    <subcellularLocation>
        <location evidence="1">Cell membrane</location>
        <topology evidence="1">Multi-pass membrane protein</topology>
    </subcellularLocation>
</comment>
<feature type="transmembrane region" description="Helical" evidence="11">
    <location>
        <begin position="672"/>
        <end position="696"/>
    </location>
</feature>
<feature type="domain" description="G-protein coupled receptors family 3 profile" evidence="12">
    <location>
        <begin position="602"/>
        <end position="866"/>
    </location>
</feature>
<dbReference type="Pfam" id="PF01094">
    <property type="entry name" value="ANF_receptor"/>
    <property type="match status" value="1"/>
</dbReference>
<keyword evidence="2" id="KW-1003">Cell membrane</keyword>
<dbReference type="InterPro" id="IPR038550">
    <property type="entry name" value="GPCR_3_9-Cys_sf"/>
</dbReference>
<dbReference type="Gene3D" id="3.40.50.2300">
    <property type="match status" value="2"/>
</dbReference>
<dbReference type="InterPro" id="IPR000068">
    <property type="entry name" value="GPCR_3_Ca_sens_rcpt-rel"/>
</dbReference>